<dbReference type="HOGENOM" id="CLU_1218783_0_0_9"/>
<gene>
    <name evidence="1" type="ORF">DJ90_1759</name>
</gene>
<comment type="caution">
    <text evidence="1">The sequence shown here is derived from an EMBL/GenBank/DDBJ whole genome shotgun (WGS) entry which is preliminary data.</text>
</comment>
<dbReference type="STRING" id="44252.DJ90_1759"/>
<proteinExistence type="predicted"/>
<protein>
    <submittedName>
        <fullName evidence="1">Uncharacterized protein</fullName>
    </submittedName>
</protein>
<organism evidence="1 2">
    <name type="scientific">Paenibacillus macerans</name>
    <name type="common">Bacillus macerans</name>
    <dbReference type="NCBI Taxonomy" id="44252"/>
    <lineage>
        <taxon>Bacteria</taxon>
        <taxon>Bacillati</taxon>
        <taxon>Bacillota</taxon>
        <taxon>Bacilli</taxon>
        <taxon>Bacillales</taxon>
        <taxon>Paenibacillaceae</taxon>
        <taxon>Paenibacillus</taxon>
    </lineage>
</organism>
<dbReference type="EMBL" id="JMQA01000029">
    <property type="protein sequence ID" value="KFN08207.1"/>
    <property type="molecule type" value="Genomic_DNA"/>
</dbReference>
<reference evidence="1 2" key="1">
    <citation type="submission" date="2014-04" db="EMBL/GenBank/DDBJ databases">
        <authorList>
            <person name="Bishop-Lilly K.A."/>
            <person name="Broomall S.M."/>
            <person name="Chain P.S."/>
            <person name="Chertkov O."/>
            <person name="Coyne S.R."/>
            <person name="Daligault H.E."/>
            <person name="Davenport K.W."/>
            <person name="Erkkila T."/>
            <person name="Frey K.G."/>
            <person name="Gibbons H.S."/>
            <person name="Gu W."/>
            <person name="Jaissle J."/>
            <person name="Johnson S.L."/>
            <person name="Koroleva G.I."/>
            <person name="Ladner J.T."/>
            <person name="Lo C.-C."/>
            <person name="Minogue T.D."/>
            <person name="Munk C."/>
            <person name="Palacios G.F."/>
            <person name="Redden C.L."/>
            <person name="Rosenzweig C.N."/>
            <person name="Scholz M.B."/>
            <person name="Teshima H."/>
            <person name="Xu Y."/>
        </authorList>
    </citation>
    <scope>NUCLEOTIDE SEQUENCE [LARGE SCALE GENOMIC DNA]</scope>
    <source>
        <strain evidence="1 2">8244</strain>
    </source>
</reference>
<dbReference type="Proteomes" id="UP000029278">
    <property type="component" value="Unassembled WGS sequence"/>
</dbReference>
<accession>A0A090ZC57</accession>
<keyword evidence="2" id="KW-1185">Reference proteome</keyword>
<name>A0A090ZC57_PAEMA</name>
<evidence type="ECO:0000313" key="2">
    <source>
        <dbReference type="Proteomes" id="UP000029278"/>
    </source>
</evidence>
<dbReference type="AlphaFoldDB" id="A0A090ZC57"/>
<sequence length="227" mass="24805">MVNNDDRFTAVAQAGQLRLNVVSAWAWLLAVQQRKGSGRQILAGAKQGGDAANHTDQPFVIELLFKVTGKAGGRGKTVDLSHGRRPEPGGRHVKKAYCFSPEETREILRQCKSEKMTLSEFICCRLTDGLLQHAPGKRLVQSGSYQGTDDGGMVDSRYFSIKNQSLLLTMATLSGRLMAEVSVLENLYDTEEVFGLFDQILAVENLLPAKRPELAAQEPATVSLSPS</sequence>
<dbReference type="PATRIC" id="fig|44252.3.peg.3363"/>
<evidence type="ECO:0000313" key="1">
    <source>
        <dbReference type="EMBL" id="KFN08207.1"/>
    </source>
</evidence>